<dbReference type="EMBL" id="PVQB02000033">
    <property type="protein sequence ID" value="KAF4345149.1"/>
    <property type="molecule type" value="Genomic_DNA"/>
</dbReference>
<proteinExistence type="predicted"/>
<dbReference type="Gene3D" id="1.25.40.10">
    <property type="entry name" value="Tetratricopeptide repeat domain"/>
    <property type="match status" value="1"/>
</dbReference>
<dbReference type="Proteomes" id="UP000730481">
    <property type="component" value="Unassembled WGS sequence"/>
</dbReference>
<keyword evidence="3" id="KW-1185">Reference proteome</keyword>
<name>A0A9P5E5B5_9HYPO</name>
<evidence type="ECO:0000313" key="2">
    <source>
        <dbReference type="EMBL" id="KAF4345149.1"/>
    </source>
</evidence>
<dbReference type="OrthoDB" id="9991317at2759"/>
<accession>A0A9P5E5B5</accession>
<evidence type="ECO:0000256" key="1">
    <source>
        <dbReference type="SAM" id="Coils"/>
    </source>
</evidence>
<organism evidence="2 3">
    <name type="scientific">Fusarium beomiforme</name>
    <dbReference type="NCBI Taxonomy" id="44412"/>
    <lineage>
        <taxon>Eukaryota</taxon>
        <taxon>Fungi</taxon>
        <taxon>Dikarya</taxon>
        <taxon>Ascomycota</taxon>
        <taxon>Pezizomycotina</taxon>
        <taxon>Sordariomycetes</taxon>
        <taxon>Hypocreomycetidae</taxon>
        <taxon>Hypocreales</taxon>
        <taxon>Nectriaceae</taxon>
        <taxon>Fusarium</taxon>
        <taxon>Fusarium burgessii species complex</taxon>
    </lineage>
</organism>
<evidence type="ECO:0000313" key="3">
    <source>
        <dbReference type="Proteomes" id="UP000730481"/>
    </source>
</evidence>
<sequence length="731" mass="81950">MSDDSGKTLTLDELERAIANLRDSLESLSRDNLEFYSKSTLLAHALRKRYLLSRLPKDLDVLVESISLLKEVLHSIPPGDVRRPEWLISLAFGLSLRCDATEVKEDAIEASRAAFEAVNAVQKDDPAYATILESACHFITKKAIRLHDEDDLEKVVDMHKSIIAITPSDHPQYISRLRAYDSALFKGYLEFGYKAALKESIRVSQYIVSDLEEKQNPEEHAKNMSILGRRLVERYLRTGISADLNESINTCQQAVNSTPISSKSRHRRLQSLCDRLGEKYSQTLDEADFQAAKKVLDEILDHLPAKPKSRARSLGNIGIILSLRYRQTGREDDFERAVSIGQQSVDITAPGDIGRAIRLSNLGGIFDEAYGKTANKERLEESIHIGRDALAATPDGHPDRALRHFILANRLSLRYHELNMAEDLEEAISFYRLTLDHSGASVFLRVQAGHLLMQSCMSKRNLKEGDMKEAYRAGSKTIIILAEFRPRSLHNADIQREVGKLAGLATEVASISLILGRTPVDALELLEMARGVMASSINVLRADIQELEEKLPDLASKYNRLRDQLDMASAKEVELQLDWGSELSLRYNAGEEFSSLLEEIRSQPGFKSFLRAEDEERMRSSAALGPVVVVNVSHYLCVAIIIKQDGFRAIPLPALKKSDIDLKHSIMGRGSLKVLEWLWDVVAGPILNALDITEPAPEGDMKRVWWVLTDSLSTFPIHAAGYERKRRNSHG</sequence>
<reference evidence="2" key="2">
    <citation type="submission" date="2020-02" db="EMBL/GenBank/DDBJ databases">
        <title>Identification and distribution of gene clusters putatively required for synthesis of sphingolipid metabolism inhibitors in phylogenetically diverse species of the filamentous fungus Fusarium.</title>
        <authorList>
            <person name="Kim H.-S."/>
            <person name="Busman M."/>
            <person name="Brown D.W."/>
            <person name="Divon H."/>
            <person name="Uhlig S."/>
            <person name="Proctor R.H."/>
        </authorList>
    </citation>
    <scope>NUCLEOTIDE SEQUENCE</scope>
    <source>
        <strain evidence="2">NRRL 25174</strain>
    </source>
</reference>
<reference evidence="2" key="1">
    <citation type="journal article" date="2017" name="Mycologia">
        <title>Fusarium algeriense, sp. nov., a novel toxigenic crown rot pathogen of durum wheat from Algeria is nested in the Fusarium burgessii species complex.</title>
        <authorList>
            <person name="Laraba I."/>
            <person name="Keddad A."/>
            <person name="Boureghda H."/>
            <person name="Abdallah N."/>
            <person name="Vaughan M.M."/>
            <person name="Proctor R.H."/>
            <person name="Busman M."/>
            <person name="O'Donnell K."/>
        </authorList>
    </citation>
    <scope>NUCLEOTIDE SEQUENCE</scope>
    <source>
        <strain evidence="2">NRRL 25174</strain>
    </source>
</reference>
<comment type="caution">
    <text evidence="2">The sequence shown here is derived from an EMBL/GenBank/DDBJ whole genome shotgun (WGS) entry which is preliminary data.</text>
</comment>
<keyword evidence="1" id="KW-0175">Coiled coil</keyword>
<dbReference type="AlphaFoldDB" id="A0A9P5E5B5"/>
<evidence type="ECO:0008006" key="4">
    <source>
        <dbReference type="Google" id="ProtNLM"/>
    </source>
</evidence>
<feature type="coiled-coil region" evidence="1">
    <location>
        <begin position="537"/>
        <end position="578"/>
    </location>
</feature>
<dbReference type="InterPro" id="IPR011990">
    <property type="entry name" value="TPR-like_helical_dom_sf"/>
</dbReference>
<gene>
    <name evidence="2" type="ORF">FBEOM_855</name>
</gene>
<protein>
    <recommendedName>
        <fullName evidence="4">CHAT domain-containing protein</fullName>
    </recommendedName>
</protein>